<reference evidence="1 2" key="1">
    <citation type="submission" date="2019-02" db="EMBL/GenBank/DDBJ databases">
        <title>Genomic Encyclopedia of Type Strains, Phase IV (KMG-IV): sequencing the most valuable type-strain genomes for metagenomic binning, comparative biology and taxonomic classification.</title>
        <authorList>
            <person name="Goeker M."/>
        </authorList>
    </citation>
    <scope>NUCLEOTIDE SEQUENCE [LARGE SCALE GENOMIC DNA]</scope>
    <source>
        <strain evidence="1 2">DSM 18116</strain>
    </source>
</reference>
<keyword evidence="2" id="KW-1185">Reference proteome</keyword>
<evidence type="ECO:0000313" key="1">
    <source>
        <dbReference type="EMBL" id="RZS65587.1"/>
    </source>
</evidence>
<gene>
    <name evidence="1" type="ORF">EV199_5762</name>
</gene>
<accession>A0A4Q7MDR0</accession>
<dbReference type="RefSeq" id="WP_130544242.1">
    <property type="nucleotide sequence ID" value="NZ_CP042431.1"/>
</dbReference>
<dbReference type="Proteomes" id="UP000293874">
    <property type="component" value="Unassembled WGS sequence"/>
</dbReference>
<name>A0A4Q7MDR0_9BACT</name>
<dbReference type="EMBL" id="SGXA01000005">
    <property type="protein sequence ID" value="RZS65587.1"/>
    <property type="molecule type" value="Genomic_DNA"/>
</dbReference>
<dbReference type="AlphaFoldDB" id="A0A4Q7MDR0"/>
<protein>
    <submittedName>
        <fullName evidence="1">Uncharacterized protein</fullName>
    </submittedName>
</protein>
<proteinExistence type="predicted"/>
<dbReference type="PROSITE" id="PS51257">
    <property type="entry name" value="PROKAR_LIPOPROTEIN"/>
    <property type="match status" value="1"/>
</dbReference>
<sequence>MKQILWCLLFVSGSCFSQTKEPNKPGSEYDGVAGSPYLLKDWVNGTVYYKNGRVVTQFKLRFDCPRNYLQMEFKGQTFSPQTASITSFVLYPKNSRDSMIFRKGYPPSGTYNAETFYQVLTTGKAVLLYVLAKIIVESKDILPSSTKRFFEDEDEFFLFSNGAITKLIKNDREKLAAQFPAQQASLLKFMNDEELKMRSAEDFIKFTAKYNELNP</sequence>
<dbReference type="OrthoDB" id="680837at2"/>
<evidence type="ECO:0000313" key="2">
    <source>
        <dbReference type="Proteomes" id="UP000293874"/>
    </source>
</evidence>
<comment type="caution">
    <text evidence="1">The sequence shown here is derived from an EMBL/GenBank/DDBJ whole genome shotgun (WGS) entry which is preliminary data.</text>
</comment>
<organism evidence="1 2">
    <name type="scientific">Pseudobacter ginsenosidimutans</name>
    <dbReference type="NCBI Taxonomy" id="661488"/>
    <lineage>
        <taxon>Bacteria</taxon>
        <taxon>Pseudomonadati</taxon>
        <taxon>Bacteroidota</taxon>
        <taxon>Chitinophagia</taxon>
        <taxon>Chitinophagales</taxon>
        <taxon>Chitinophagaceae</taxon>
        <taxon>Pseudobacter</taxon>
    </lineage>
</organism>